<dbReference type="Proteomes" id="UP001164733">
    <property type="component" value="Chromosome"/>
</dbReference>
<keyword evidence="1" id="KW-0812">Transmembrane</keyword>
<proteinExistence type="predicted"/>
<sequence>MSKRRCRENKCCGRVAEPVCGSGYGAGSGLGLCTNPICAIILLIILQRTCLLENKNAFLLILLFLGFCFCKGGYGGNAVKSCGC</sequence>
<evidence type="ECO:0000313" key="2">
    <source>
        <dbReference type="EMBL" id="WAG60302.1"/>
    </source>
</evidence>
<dbReference type="EMBL" id="CP086239">
    <property type="protein sequence ID" value="WAG60302.1"/>
    <property type="molecule type" value="Genomic_DNA"/>
</dbReference>
<protein>
    <submittedName>
        <fullName evidence="2">Uncharacterized protein</fullName>
    </submittedName>
</protein>
<feature type="transmembrane region" description="Helical" evidence="1">
    <location>
        <begin position="57"/>
        <end position="74"/>
    </location>
</feature>
<feature type="transmembrane region" description="Helical" evidence="1">
    <location>
        <begin position="24"/>
        <end position="45"/>
    </location>
</feature>
<keyword evidence="1" id="KW-0472">Membrane</keyword>
<organism evidence="2 3">
    <name type="scientific">Clostridium estertheticum</name>
    <dbReference type="NCBI Taxonomy" id="238834"/>
    <lineage>
        <taxon>Bacteria</taxon>
        <taxon>Bacillati</taxon>
        <taxon>Bacillota</taxon>
        <taxon>Clostridia</taxon>
        <taxon>Eubacteriales</taxon>
        <taxon>Clostridiaceae</taxon>
        <taxon>Clostridium</taxon>
    </lineage>
</organism>
<dbReference type="AlphaFoldDB" id="A0AA47EHJ1"/>
<reference evidence="2" key="1">
    <citation type="submission" date="2021-11" db="EMBL/GenBank/DDBJ databases">
        <title>Clostridia strains as spoilage organisms.</title>
        <authorList>
            <person name="Wambui J."/>
            <person name="Stevens M.J.A."/>
            <person name="Stephan R."/>
        </authorList>
    </citation>
    <scope>NUCLEOTIDE SEQUENCE</scope>
    <source>
        <strain evidence="2">CF009</strain>
    </source>
</reference>
<evidence type="ECO:0000256" key="1">
    <source>
        <dbReference type="SAM" id="Phobius"/>
    </source>
</evidence>
<dbReference type="RefSeq" id="WP_216120981.1">
    <property type="nucleotide sequence ID" value="NZ_CP086239.1"/>
</dbReference>
<name>A0AA47EHJ1_9CLOT</name>
<evidence type="ECO:0000313" key="3">
    <source>
        <dbReference type="Proteomes" id="UP001164733"/>
    </source>
</evidence>
<keyword evidence="1" id="KW-1133">Transmembrane helix</keyword>
<gene>
    <name evidence="2" type="ORF">LL038_22725</name>
</gene>
<accession>A0AA47EHJ1</accession>